<dbReference type="PANTHER" id="PTHR10192">
    <property type="entry name" value="MOLYBDOPTERIN BIOSYNTHESIS PROTEIN"/>
    <property type="match status" value="1"/>
</dbReference>
<dbReference type="EMBL" id="WRXO01000014">
    <property type="protein sequence ID" value="MVT44959.1"/>
    <property type="molecule type" value="Genomic_DNA"/>
</dbReference>
<comment type="function">
    <text evidence="1 6">Catalyzes the insertion of molybdate into adenylated molybdopterin with the concomitant release of AMP.</text>
</comment>
<feature type="domain" description="MoaB/Mog" evidence="7">
    <location>
        <begin position="180"/>
        <end position="339"/>
    </location>
</feature>
<evidence type="ECO:0000259" key="7">
    <source>
        <dbReference type="SMART" id="SM00852"/>
    </source>
</evidence>
<sequence>MLLDVIAASAAVMGTVRDFGMEQIPFTAATGRVLREPVLADRDFPPYNRVTMDGIALDYETYAKGQTVFGVEDLQAAGMPRMQLSNTANCMEVMTGAILPEMTDTVIPYEHLSATEHEGFKRFTITAAVEPGQNIHARGADAQAGQILMPAGTLLSPAEIGVLASVGKTMVQVSRLPKVAIIATGDELIPVDGTPGDHQVRTSNSYGLAAALLELGIVATCHHVNDNEAAIAALFSSLMDADVWICTGAVSAGKYDYLPLVLEQMGMTTIFHKVQQKPGKPFLFGQFGATGTDDIPLVGTSDTNNIPLNETGPVVFALPGNPVSGFMCCYRYILPWLRASLQYEAPPVPHAVLGTDVTFKAPLTYFLPVRLHPVSGGQLIALPPPYHGSGDLTALLQADGFLELAPDKDFFEKGSSYPVWKFR</sequence>
<proteinExistence type="inferred from homology"/>
<evidence type="ECO:0000256" key="1">
    <source>
        <dbReference type="ARBA" id="ARBA00002901"/>
    </source>
</evidence>
<evidence type="ECO:0000313" key="9">
    <source>
        <dbReference type="Proteomes" id="UP000468388"/>
    </source>
</evidence>
<gene>
    <name evidence="8" type="ORF">GO495_30495</name>
</gene>
<protein>
    <recommendedName>
        <fullName evidence="6">Molybdopterin molybdenumtransferase</fullName>
        <ecNumber evidence="6">2.10.1.1</ecNumber>
    </recommendedName>
</protein>
<dbReference type="UniPathway" id="UPA00344"/>
<organism evidence="8 9">
    <name type="scientific">Chitinophaga oryziterrae</name>
    <dbReference type="NCBI Taxonomy" id="1031224"/>
    <lineage>
        <taxon>Bacteria</taxon>
        <taxon>Pseudomonadati</taxon>
        <taxon>Bacteroidota</taxon>
        <taxon>Chitinophagia</taxon>
        <taxon>Chitinophagales</taxon>
        <taxon>Chitinophagaceae</taxon>
        <taxon>Chitinophaga</taxon>
    </lineage>
</organism>
<accession>A0A6N8JKP2</accession>
<keyword evidence="9" id="KW-1185">Reference proteome</keyword>
<dbReference type="SMART" id="SM00852">
    <property type="entry name" value="MoCF_biosynth"/>
    <property type="match status" value="1"/>
</dbReference>
<evidence type="ECO:0000256" key="2">
    <source>
        <dbReference type="ARBA" id="ARBA00005046"/>
    </source>
</evidence>
<evidence type="ECO:0000313" key="8">
    <source>
        <dbReference type="EMBL" id="MVT44959.1"/>
    </source>
</evidence>
<dbReference type="GO" id="GO:0006777">
    <property type="term" value="P:Mo-molybdopterin cofactor biosynthetic process"/>
    <property type="evidence" value="ECO:0007669"/>
    <property type="project" value="UniProtKB-UniRule"/>
</dbReference>
<dbReference type="InterPro" id="IPR036688">
    <property type="entry name" value="MoeA_C_domain_IV_sf"/>
</dbReference>
<dbReference type="RefSeq" id="WP_157303743.1">
    <property type="nucleotide sequence ID" value="NZ_BAAAZB010000028.1"/>
</dbReference>
<evidence type="ECO:0000256" key="5">
    <source>
        <dbReference type="ARBA" id="ARBA00047317"/>
    </source>
</evidence>
<dbReference type="InterPro" id="IPR038987">
    <property type="entry name" value="MoeA-like"/>
</dbReference>
<dbReference type="Proteomes" id="UP000468388">
    <property type="component" value="Unassembled WGS sequence"/>
</dbReference>
<keyword evidence="6" id="KW-0500">Molybdenum</keyword>
<dbReference type="InterPro" id="IPR005111">
    <property type="entry name" value="MoeA_C_domain_IV"/>
</dbReference>
<comment type="pathway">
    <text evidence="2 6">Cofactor biosynthesis; molybdopterin biosynthesis.</text>
</comment>
<dbReference type="Pfam" id="PF03454">
    <property type="entry name" value="MoeA_C"/>
    <property type="match status" value="1"/>
</dbReference>
<dbReference type="Pfam" id="PF00994">
    <property type="entry name" value="MoCF_biosynth"/>
    <property type="match status" value="1"/>
</dbReference>
<keyword evidence="4 6" id="KW-0501">Molybdenum cofactor biosynthesis</keyword>
<dbReference type="InterPro" id="IPR008284">
    <property type="entry name" value="MoCF_biosynth_CS"/>
</dbReference>
<dbReference type="Gene3D" id="3.90.105.10">
    <property type="entry name" value="Molybdopterin biosynthesis moea protein, domain 2"/>
    <property type="match status" value="1"/>
</dbReference>
<dbReference type="InterPro" id="IPR036135">
    <property type="entry name" value="MoeA_linker/N_sf"/>
</dbReference>
<comment type="cofactor">
    <cofactor evidence="6">
        <name>Mg(2+)</name>
        <dbReference type="ChEBI" id="CHEBI:18420"/>
    </cofactor>
</comment>
<keyword evidence="6" id="KW-0460">Magnesium</keyword>
<dbReference type="EC" id="2.10.1.1" evidence="6"/>
<dbReference type="SUPFAM" id="SSF53218">
    <property type="entry name" value="Molybdenum cofactor biosynthesis proteins"/>
    <property type="match status" value="1"/>
</dbReference>
<keyword evidence="6" id="KW-0479">Metal-binding</keyword>
<dbReference type="AlphaFoldDB" id="A0A6N8JKP2"/>
<keyword evidence="6 8" id="KW-0808">Transferase</keyword>
<evidence type="ECO:0000256" key="4">
    <source>
        <dbReference type="ARBA" id="ARBA00023150"/>
    </source>
</evidence>
<evidence type="ECO:0000256" key="3">
    <source>
        <dbReference type="ARBA" id="ARBA00010763"/>
    </source>
</evidence>
<comment type="catalytic activity">
    <reaction evidence="5">
        <text>adenylyl-molybdopterin + molybdate = Mo-molybdopterin + AMP + H(+)</text>
        <dbReference type="Rhea" id="RHEA:35047"/>
        <dbReference type="ChEBI" id="CHEBI:15378"/>
        <dbReference type="ChEBI" id="CHEBI:36264"/>
        <dbReference type="ChEBI" id="CHEBI:62727"/>
        <dbReference type="ChEBI" id="CHEBI:71302"/>
        <dbReference type="ChEBI" id="CHEBI:456215"/>
        <dbReference type="EC" id="2.10.1.1"/>
    </reaction>
</comment>
<dbReference type="OrthoDB" id="9804758at2"/>
<evidence type="ECO:0000256" key="6">
    <source>
        <dbReference type="RuleBase" id="RU365090"/>
    </source>
</evidence>
<dbReference type="GO" id="GO:0061599">
    <property type="term" value="F:molybdopterin molybdotransferase activity"/>
    <property type="evidence" value="ECO:0007669"/>
    <property type="project" value="UniProtKB-UniRule"/>
</dbReference>
<comment type="caution">
    <text evidence="8">The sequence shown here is derived from an EMBL/GenBank/DDBJ whole genome shotgun (WGS) entry which is preliminary data.</text>
</comment>
<dbReference type="CDD" id="cd00887">
    <property type="entry name" value="MoeA"/>
    <property type="match status" value="1"/>
</dbReference>
<dbReference type="GO" id="GO:0005829">
    <property type="term" value="C:cytosol"/>
    <property type="evidence" value="ECO:0007669"/>
    <property type="project" value="TreeGrafter"/>
</dbReference>
<dbReference type="InterPro" id="IPR036425">
    <property type="entry name" value="MoaB/Mog-like_dom_sf"/>
</dbReference>
<dbReference type="Gene3D" id="3.40.980.10">
    <property type="entry name" value="MoaB/Mog-like domain"/>
    <property type="match status" value="1"/>
</dbReference>
<dbReference type="SUPFAM" id="SSF63867">
    <property type="entry name" value="MoeA C-terminal domain-like"/>
    <property type="match status" value="1"/>
</dbReference>
<dbReference type="InterPro" id="IPR001453">
    <property type="entry name" value="MoaB/Mog_dom"/>
</dbReference>
<dbReference type="PROSITE" id="PS01079">
    <property type="entry name" value="MOCF_BIOSYNTHESIS_2"/>
    <property type="match status" value="1"/>
</dbReference>
<dbReference type="Pfam" id="PF03453">
    <property type="entry name" value="MoeA_N"/>
    <property type="match status" value="1"/>
</dbReference>
<dbReference type="PANTHER" id="PTHR10192:SF5">
    <property type="entry name" value="GEPHYRIN"/>
    <property type="match status" value="1"/>
</dbReference>
<dbReference type="Gene3D" id="2.170.190.11">
    <property type="entry name" value="Molybdopterin biosynthesis moea protein, domain 3"/>
    <property type="match status" value="1"/>
</dbReference>
<dbReference type="GO" id="GO:0046872">
    <property type="term" value="F:metal ion binding"/>
    <property type="evidence" value="ECO:0007669"/>
    <property type="project" value="UniProtKB-UniRule"/>
</dbReference>
<dbReference type="InterPro" id="IPR005110">
    <property type="entry name" value="MoeA_linker/N"/>
</dbReference>
<reference evidence="8 9" key="1">
    <citation type="submission" date="2019-12" db="EMBL/GenBank/DDBJ databases">
        <title>The draft genomic sequence of strain Chitinophaga oryziterrae JCM 16595.</title>
        <authorList>
            <person name="Zhang X."/>
        </authorList>
    </citation>
    <scope>NUCLEOTIDE SEQUENCE [LARGE SCALE GENOMIC DNA]</scope>
    <source>
        <strain evidence="8 9">JCM 16595</strain>
    </source>
</reference>
<dbReference type="SUPFAM" id="SSF63882">
    <property type="entry name" value="MoeA N-terminal region -like"/>
    <property type="match status" value="1"/>
</dbReference>
<name>A0A6N8JKP2_9BACT</name>
<comment type="similarity">
    <text evidence="3 6">Belongs to the MoeA family.</text>
</comment>
<dbReference type="Gene3D" id="2.40.340.10">
    <property type="entry name" value="MoeA, C-terminal, domain IV"/>
    <property type="match status" value="1"/>
</dbReference>